<dbReference type="Proteomes" id="UP000577386">
    <property type="component" value="Unassembled WGS sequence"/>
</dbReference>
<sequence length="62" mass="6277">MPSPANAVEPCAVPSGEPATPDTTVLDRVAARVRQRLAAERSEASRSGGGTHAASLVPPLSL</sequence>
<dbReference type="EMBL" id="JACJIJ010000002">
    <property type="protein sequence ID" value="MBA9054220.1"/>
    <property type="molecule type" value="Genomic_DNA"/>
</dbReference>
<accession>A0A7W3NPA6</accession>
<dbReference type="NCBIfam" id="NF041708">
    <property type="entry name" value="RiPP_phane_HaaA"/>
    <property type="match status" value="1"/>
</dbReference>
<dbReference type="RefSeq" id="WP_182775927.1">
    <property type="nucleotide sequence ID" value="NZ_BAAAHW010000036.1"/>
</dbReference>
<evidence type="ECO:0000256" key="1">
    <source>
        <dbReference type="SAM" id="MobiDB-lite"/>
    </source>
</evidence>
<comment type="caution">
    <text evidence="2">The sequence shown here is derived from an EMBL/GenBank/DDBJ whole genome shotgun (WGS) entry which is preliminary data.</text>
</comment>
<reference evidence="2 3" key="1">
    <citation type="submission" date="2020-08" db="EMBL/GenBank/DDBJ databases">
        <title>Sequencing the genomes of 1000 actinobacteria strains.</title>
        <authorList>
            <person name="Klenk H.-P."/>
        </authorList>
    </citation>
    <scope>NUCLEOTIDE SEQUENCE [LARGE SCALE GENOMIC DNA]</scope>
    <source>
        <strain evidence="2 3">DSM 41827</strain>
    </source>
</reference>
<proteinExistence type="predicted"/>
<protein>
    <submittedName>
        <fullName evidence="2">Uncharacterized protein</fullName>
    </submittedName>
</protein>
<evidence type="ECO:0000313" key="3">
    <source>
        <dbReference type="Proteomes" id="UP000577386"/>
    </source>
</evidence>
<keyword evidence="3" id="KW-1185">Reference proteome</keyword>
<organism evidence="2 3">
    <name type="scientific">Streptomyces murinus</name>
    <dbReference type="NCBI Taxonomy" id="33900"/>
    <lineage>
        <taxon>Bacteria</taxon>
        <taxon>Bacillati</taxon>
        <taxon>Actinomycetota</taxon>
        <taxon>Actinomycetes</taxon>
        <taxon>Kitasatosporales</taxon>
        <taxon>Streptomycetaceae</taxon>
        <taxon>Streptomyces</taxon>
    </lineage>
</organism>
<dbReference type="AlphaFoldDB" id="A0A7W3NPA6"/>
<feature type="region of interest" description="Disordered" evidence="1">
    <location>
        <begin position="1"/>
        <end position="62"/>
    </location>
</feature>
<evidence type="ECO:0000313" key="2">
    <source>
        <dbReference type="EMBL" id="MBA9054220.1"/>
    </source>
</evidence>
<name>A0A7W3NPA6_STRMR</name>
<gene>
    <name evidence="2" type="ORF">HDA42_003398</name>
</gene>
<dbReference type="GeneID" id="93981952"/>